<evidence type="ECO:0000256" key="1">
    <source>
        <dbReference type="SAM" id="MobiDB-lite"/>
    </source>
</evidence>
<dbReference type="CDD" id="cd11528">
    <property type="entry name" value="NTP-PPase_MazG_Nterm"/>
    <property type="match status" value="1"/>
</dbReference>
<dbReference type="SUPFAM" id="SSF101386">
    <property type="entry name" value="all-alpha NTP pyrophosphatases"/>
    <property type="match status" value="1"/>
</dbReference>
<dbReference type="EMBL" id="JAAXOX010000001">
    <property type="protein sequence ID" value="NKY21231.1"/>
    <property type="molecule type" value="Genomic_DNA"/>
</dbReference>
<dbReference type="GO" id="GO:0046052">
    <property type="term" value="P:UTP catabolic process"/>
    <property type="evidence" value="ECO:0007669"/>
    <property type="project" value="TreeGrafter"/>
</dbReference>
<gene>
    <name evidence="3" type="ORF">HGA03_00955</name>
</gene>
<feature type="compositionally biased region" description="Basic and acidic residues" evidence="1">
    <location>
        <begin position="175"/>
        <end position="197"/>
    </location>
</feature>
<dbReference type="PANTHER" id="PTHR30522:SF0">
    <property type="entry name" value="NUCLEOSIDE TRIPHOSPHATE PYROPHOSPHOHYDROLASE"/>
    <property type="match status" value="1"/>
</dbReference>
<dbReference type="InterPro" id="IPR048015">
    <property type="entry name" value="NTP-PPase_MazG-like_N"/>
</dbReference>
<dbReference type="GO" id="GO:0006950">
    <property type="term" value="P:response to stress"/>
    <property type="evidence" value="ECO:0007669"/>
    <property type="project" value="UniProtKB-ARBA"/>
</dbReference>
<dbReference type="Pfam" id="PF03819">
    <property type="entry name" value="MazG"/>
    <property type="match status" value="1"/>
</dbReference>
<dbReference type="Proteomes" id="UP000581206">
    <property type="component" value="Unassembled WGS sequence"/>
</dbReference>
<keyword evidence="4" id="KW-1185">Reference proteome</keyword>
<proteinExistence type="predicted"/>
<evidence type="ECO:0000313" key="3">
    <source>
        <dbReference type="EMBL" id="NKY21231.1"/>
    </source>
</evidence>
<dbReference type="NCBIfam" id="TIGR00444">
    <property type="entry name" value="mazG"/>
    <property type="match status" value="1"/>
</dbReference>
<dbReference type="InterPro" id="IPR011551">
    <property type="entry name" value="NTP_PyrPHydrolase_MazG"/>
</dbReference>
<protein>
    <submittedName>
        <fullName evidence="3">MazG family protein</fullName>
    </submittedName>
</protein>
<dbReference type="GO" id="GO:0046061">
    <property type="term" value="P:dATP catabolic process"/>
    <property type="evidence" value="ECO:0007669"/>
    <property type="project" value="TreeGrafter"/>
</dbReference>
<comment type="caution">
    <text evidence="3">The sequence shown here is derived from an EMBL/GenBank/DDBJ whole genome shotgun (WGS) entry which is preliminary data.</text>
</comment>
<dbReference type="GO" id="GO:0006203">
    <property type="term" value="P:dGTP catabolic process"/>
    <property type="evidence" value="ECO:0007669"/>
    <property type="project" value="TreeGrafter"/>
</dbReference>
<dbReference type="Gene3D" id="1.10.287.1080">
    <property type="entry name" value="MazG-like"/>
    <property type="match status" value="1"/>
</dbReference>
<name>A0A7X6KS27_9CELL</name>
<dbReference type="GO" id="GO:0046047">
    <property type="term" value="P:TTP catabolic process"/>
    <property type="evidence" value="ECO:0007669"/>
    <property type="project" value="TreeGrafter"/>
</dbReference>
<dbReference type="GO" id="GO:0046081">
    <property type="term" value="P:dUTP catabolic process"/>
    <property type="evidence" value="ECO:0007669"/>
    <property type="project" value="TreeGrafter"/>
</dbReference>
<organism evidence="3 4">
    <name type="scientific">Cellulomonas denverensis</name>
    <dbReference type="NCBI Taxonomy" id="264297"/>
    <lineage>
        <taxon>Bacteria</taxon>
        <taxon>Bacillati</taxon>
        <taxon>Actinomycetota</taxon>
        <taxon>Actinomycetes</taxon>
        <taxon>Micrococcales</taxon>
        <taxon>Cellulomonadaceae</taxon>
        <taxon>Cellulomonas</taxon>
    </lineage>
</organism>
<reference evidence="3 4" key="1">
    <citation type="submission" date="2020-04" db="EMBL/GenBank/DDBJ databases">
        <title>MicrobeNet Type strains.</title>
        <authorList>
            <person name="Nicholson A.C."/>
        </authorList>
    </citation>
    <scope>NUCLEOTIDE SEQUENCE [LARGE SCALE GENOMIC DNA]</scope>
    <source>
        <strain evidence="3 4">ATCC BAA-788</strain>
    </source>
</reference>
<feature type="domain" description="NTP pyrophosphohydrolase MazG-like" evidence="2">
    <location>
        <begin position="16"/>
        <end position="91"/>
    </location>
</feature>
<dbReference type="GO" id="GO:0047429">
    <property type="term" value="F:nucleoside triphosphate diphosphatase activity"/>
    <property type="evidence" value="ECO:0007669"/>
    <property type="project" value="TreeGrafter"/>
</dbReference>
<sequence>MDRLRSPGGCPWDAEQTHASLVPYAIEEAHEVAEAVELGDRDNLREELGDLLLQVVFQSRIAQEDAEDPWGIDEVAGDLVAKLIRRHPHVFAEADAQDAEAVHRQWEQIKKTEKSRDSVFDGIPAGLGALARAQKVTSRATRTGLPVDPPADDSLGARLLALVVEAQQQGLDAEGELRRTARAWETDLRSAESDPTT</sequence>
<dbReference type="FunFam" id="1.10.287.1080:FF:000001">
    <property type="entry name" value="Nucleoside triphosphate pyrophosphohydrolase"/>
    <property type="match status" value="1"/>
</dbReference>
<accession>A0A7X6KS27</accession>
<evidence type="ECO:0000259" key="2">
    <source>
        <dbReference type="Pfam" id="PF03819"/>
    </source>
</evidence>
<feature type="region of interest" description="Disordered" evidence="1">
    <location>
        <begin position="172"/>
        <end position="197"/>
    </location>
</feature>
<dbReference type="InterPro" id="IPR004518">
    <property type="entry name" value="MazG-like_dom"/>
</dbReference>
<dbReference type="GO" id="GO:0046076">
    <property type="term" value="P:dTTP catabolic process"/>
    <property type="evidence" value="ECO:0007669"/>
    <property type="project" value="TreeGrafter"/>
</dbReference>
<evidence type="ECO:0000313" key="4">
    <source>
        <dbReference type="Proteomes" id="UP000581206"/>
    </source>
</evidence>
<dbReference type="PANTHER" id="PTHR30522">
    <property type="entry name" value="NUCLEOSIDE TRIPHOSPHATE PYROPHOSPHOHYDROLASE"/>
    <property type="match status" value="1"/>
</dbReference>
<dbReference type="AlphaFoldDB" id="A0A7X6KS27"/>